<protein>
    <submittedName>
        <fullName evidence="2">Uncharacterized protein</fullName>
    </submittedName>
</protein>
<feature type="region of interest" description="Disordered" evidence="1">
    <location>
        <begin position="45"/>
        <end position="74"/>
    </location>
</feature>
<reference evidence="2 3" key="1">
    <citation type="journal article" date="2014" name="Proc. Natl. Acad. Sci. U.S.A.">
        <title>Trajectory and genomic determinants of fungal-pathogen speciation and host adaptation.</title>
        <authorList>
            <person name="Hu X."/>
            <person name="Xiao G."/>
            <person name="Zheng P."/>
            <person name="Shang Y."/>
            <person name="Su Y."/>
            <person name="Zhang X."/>
            <person name="Liu X."/>
            <person name="Zhan S."/>
            <person name="St Leger R.J."/>
            <person name="Wang C."/>
        </authorList>
    </citation>
    <scope>NUCLEOTIDE SEQUENCE [LARGE SCALE GENOMIC DNA]</scope>
    <source>
        <strain evidence="2 3">ARSEF 977</strain>
    </source>
</reference>
<feature type="compositionally biased region" description="Basic and acidic residues" evidence="1">
    <location>
        <begin position="12"/>
        <end position="26"/>
    </location>
</feature>
<evidence type="ECO:0000256" key="1">
    <source>
        <dbReference type="SAM" id="MobiDB-lite"/>
    </source>
</evidence>
<organism evidence="2 3">
    <name type="scientific">Metarhizium guizhouense (strain ARSEF 977)</name>
    <dbReference type="NCBI Taxonomy" id="1276136"/>
    <lineage>
        <taxon>Eukaryota</taxon>
        <taxon>Fungi</taxon>
        <taxon>Dikarya</taxon>
        <taxon>Ascomycota</taxon>
        <taxon>Pezizomycotina</taxon>
        <taxon>Sordariomycetes</taxon>
        <taxon>Hypocreomycetidae</taxon>
        <taxon>Hypocreales</taxon>
        <taxon>Clavicipitaceae</taxon>
        <taxon>Metarhizium</taxon>
    </lineage>
</organism>
<comment type="caution">
    <text evidence="2">The sequence shown here is derived from an EMBL/GenBank/DDBJ whole genome shotgun (WGS) entry which is preliminary data.</text>
</comment>
<dbReference type="HOGENOM" id="CLU_659023_0_0_1"/>
<feature type="compositionally biased region" description="Basic and acidic residues" evidence="1">
    <location>
        <begin position="51"/>
        <end position="66"/>
    </location>
</feature>
<keyword evidence="3" id="KW-1185">Reference proteome</keyword>
<gene>
    <name evidence="2" type="ORF">MGU_10799</name>
</gene>
<evidence type="ECO:0000313" key="3">
    <source>
        <dbReference type="Proteomes" id="UP000031192"/>
    </source>
</evidence>
<evidence type="ECO:0000313" key="2">
    <source>
        <dbReference type="EMBL" id="KID81850.1"/>
    </source>
</evidence>
<dbReference type="Proteomes" id="UP000031192">
    <property type="component" value="Unassembled WGS sequence"/>
</dbReference>
<name>A0A0B4G5D1_METGA</name>
<dbReference type="EMBL" id="AZNH01000115">
    <property type="protein sequence ID" value="KID81850.1"/>
    <property type="molecule type" value="Genomic_DNA"/>
</dbReference>
<proteinExistence type="predicted"/>
<sequence>MLSVLEQYIDEGEGREGKKNVHSTKQEKAVRRIAEFGGLDSKMISAGLNCEKPDDRNQSLSQKREQGSTSDEGIENDVAESMKTTALRRCERLIERITMIQSLSEEQETRRKRDLEKLWAICQEWLGLGDQCPNSYEKNTSGRGGEPALGDQLAFIINAIKDAAQNVQIIERRYDNQYEEFKTEAKSDVELSKILRMTTWPSEVPGFPERILHKSRALQQIKGLRLEFNRTQFIFSLKDFNAAKAESQTKKCILDSAMKGGLYFDGLTSYLETASSKGEEVQLKRSEEFDTAESNEFFLFYEPIIRLVLSLQRKDAEQASWISDCSRKMIDLYTKYGRSSCVVESGTKKPEEMMCNENEPLTSRLESLVTFVAELPSQKLGKPTIKSAVSNDIPPSVEEASRSTWTPLCIKLRPSSS</sequence>
<feature type="region of interest" description="Disordered" evidence="1">
    <location>
        <begin position="7"/>
        <end position="26"/>
    </location>
</feature>
<accession>A0A0B4G5D1</accession>
<dbReference type="AlphaFoldDB" id="A0A0B4G5D1"/>